<dbReference type="AlphaFoldDB" id="A0A1L8RIH0"/>
<feature type="transmembrane region" description="Helical" evidence="1">
    <location>
        <begin position="12"/>
        <end position="31"/>
    </location>
</feature>
<keyword evidence="1" id="KW-0472">Membrane</keyword>
<reference evidence="2 3" key="1">
    <citation type="submission" date="2014-12" db="EMBL/GenBank/DDBJ databases">
        <title>Draft genome sequences of 29 type strains of Enterococci.</title>
        <authorList>
            <person name="Zhong Z."/>
            <person name="Sun Z."/>
            <person name="Liu W."/>
            <person name="Zhang W."/>
            <person name="Zhang H."/>
        </authorList>
    </citation>
    <scope>NUCLEOTIDE SEQUENCE [LARGE SCALE GENOMIC DNA]</scope>
    <source>
        <strain evidence="2 3">DSM 17029</strain>
    </source>
</reference>
<dbReference type="EMBL" id="JXKH01000002">
    <property type="protein sequence ID" value="OJG19505.1"/>
    <property type="molecule type" value="Genomic_DNA"/>
</dbReference>
<evidence type="ECO:0000313" key="3">
    <source>
        <dbReference type="Proteomes" id="UP000181884"/>
    </source>
</evidence>
<keyword evidence="3" id="KW-1185">Reference proteome</keyword>
<protein>
    <submittedName>
        <fullName evidence="2">Uncharacterized protein</fullName>
    </submittedName>
</protein>
<name>A0A1L8RIH0_9ENTE</name>
<evidence type="ECO:0000256" key="1">
    <source>
        <dbReference type="SAM" id="Phobius"/>
    </source>
</evidence>
<sequence>MGNWIFGISRNFSWTTTLWEALFFFIFIFLIQGFRKKE</sequence>
<keyword evidence="1" id="KW-0812">Transmembrane</keyword>
<gene>
    <name evidence="2" type="ORF">RU97_GL001076</name>
</gene>
<keyword evidence="1" id="KW-1133">Transmembrane helix</keyword>
<dbReference type="Proteomes" id="UP000181884">
    <property type="component" value="Unassembled WGS sequence"/>
</dbReference>
<evidence type="ECO:0000313" key="2">
    <source>
        <dbReference type="EMBL" id="OJG19505.1"/>
    </source>
</evidence>
<organism evidence="2 3">
    <name type="scientific">Enterococcus canis</name>
    <dbReference type="NCBI Taxonomy" id="214095"/>
    <lineage>
        <taxon>Bacteria</taxon>
        <taxon>Bacillati</taxon>
        <taxon>Bacillota</taxon>
        <taxon>Bacilli</taxon>
        <taxon>Lactobacillales</taxon>
        <taxon>Enterococcaceae</taxon>
        <taxon>Enterococcus</taxon>
    </lineage>
</organism>
<accession>A0A1L8RIH0</accession>
<proteinExistence type="predicted"/>
<comment type="caution">
    <text evidence="2">The sequence shown here is derived from an EMBL/GenBank/DDBJ whole genome shotgun (WGS) entry which is preliminary data.</text>
</comment>
<dbReference type="STRING" id="214095.RU97_GL001076"/>